<feature type="non-terminal residue" evidence="1">
    <location>
        <position position="1"/>
    </location>
</feature>
<organism evidence="1 2">
    <name type="scientific">Trifolium medium</name>
    <dbReference type="NCBI Taxonomy" id="97028"/>
    <lineage>
        <taxon>Eukaryota</taxon>
        <taxon>Viridiplantae</taxon>
        <taxon>Streptophyta</taxon>
        <taxon>Embryophyta</taxon>
        <taxon>Tracheophyta</taxon>
        <taxon>Spermatophyta</taxon>
        <taxon>Magnoliopsida</taxon>
        <taxon>eudicotyledons</taxon>
        <taxon>Gunneridae</taxon>
        <taxon>Pentapetalae</taxon>
        <taxon>rosids</taxon>
        <taxon>fabids</taxon>
        <taxon>Fabales</taxon>
        <taxon>Fabaceae</taxon>
        <taxon>Papilionoideae</taxon>
        <taxon>50 kb inversion clade</taxon>
        <taxon>NPAAA clade</taxon>
        <taxon>Hologalegina</taxon>
        <taxon>IRL clade</taxon>
        <taxon>Trifolieae</taxon>
        <taxon>Trifolium</taxon>
    </lineage>
</organism>
<sequence length="90" mass="10165">QFDLNLMTEIDYSRKLWQIPTAGNPGPFLAVALGDFGGGIYYSHLPRFLPSKAHQCHVLPTCIARPCQEKILFVLTPKIMIHLDQFGCYT</sequence>
<accession>A0A392PWU1</accession>
<dbReference type="EMBL" id="LXQA010101469">
    <property type="protein sequence ID" value="MCI16573.1"/>
    <property type="molecule type" value="Genomic_DNA"/>
</dbReference>
<proteinExistence type="predicted"/>
<keyword evidence="2" id="KW-1185">Reference proteome</keyword>
<dbReference type="AlphaFoldDB" id="A0A392PWU1"/>
<protein>
    <submittedName>
        <fullName evidence="1">Uncharacterized protein</fullName>
    </submittedName>
</protein>
<comment type="caution">
    <text evidence="1">The sequence shown here is derived from an EMBL/GenBank/DDBJ whole genome shotgun (WGS) entry which is preliminary data.</text>
</comment>
<name>A0A392PWU1_9FABA</name>
<dbReference type="Proteomes" id="UP000265520">
    <property type="component" value="Unassembled WGS sequence"/>
</dbReference>
<reference evidence="1 2" key="1">
    <citation type="journal article" date="2018" name="Front. Plant Sci.">
        <title>Red Clover (Trifolium pratense) and Zigzag Clover (T. medium) - A Picture of Genomic Similarities and Differences.</title>
        <authorList>
            <person name="Dluhosova J."/>
            <person name="Istvanek J."/>
            <person name="Nedelnik J."/>
            <person name="Repkova J."/>
        </authorList>
    </citation>
    <scope>NUCLEOTIDE SEQUENCE [LARGE SCALE GENOMIC DNA]</scope>
    <source>
        <strain evidence="2">cv. 10/8</strain>
        <tissue evidence="1">Leaf</tissue>
    </source>
</reference>
<evidence type="ECO:0000313" key="2">
    <source>
        <dbReference type="Proteomes" id="UP000265520"/>
    </source>
</evidence>
<evidence type="ECO:0000313" key="1">
    <source>
        <dbReference type="EMBL" id="MCI16573.1"/>
    </source>
</evidence>